<dbReference type="PROSITE" id="PS50850">
    <property type="entry name" value="MFS"/>
    <property type="match status" value="1"/>
</dbReference>
<feature type="transmembrane region" description="Helical" evidence="8">
    <location>
        <begin position="424"/>
        <end position="444"/>
    </location>
</feature>
<dbReference type="PANTHER" id="PTHR42718:SF9">
    <property type="entry name" value="MAJOR FACILITATOR SUPERFAMILY MULTIDRUG TRANSPORTER MFSC"/>
    <property type="match status" value="1"/>
</dbReference>
<evidence type="ECO:0000256" key="2">
    <source>
        <dbReference type="ARBA" id="ARBA00022448"/>
    </source>
</evidence>
<evidence type="ECO:0000313" key="10">
    <source>
        <dbReference type="EMBL" id="ELP70506.1"/>
    </source>
</evidence>
<dbReference type="InterPro" id="IPR011701">
    <property type="entry name" value="MFS"/>
</dbReference>
<dbReference type="STRING" id="85558.T45_03638"/>
<dbReference type="GO" id="GO:0005886">
    <property type="term" value="C:plasma membrane"/>
    <property type="evidence" value="ECO:0007669"/>
    <property type="project" value="UniProtKB-SubCell"/>
</dbReference>
<evidence type="ECO:0000256" key="4">
    <source>
        <dbReference type="ARBA" id="ARBA00022989"/>
    </source>
</evidence>
<dbReference type="AlphaFoldDB" id="L7FHF8"/>
<feature type="transmembrane region" description="Helical" evidence="8">
    <location>
        <begin position="361"/>
        <end position="388"/>
    </location>
</feature>
<keyword evidence="6" id="KW-0046">Antibiotic resistance</keyword>
<dbReference type="Gene3D" id="1.20.1250.20">
    <property type="entry name" value="MFS general substrate transporter like domains"/>
    <property type="match status" value="2"/>
</dbReference>
<feature type="region of interest" description="Disordered" evidence="7">
    <location>
        <begin position="527"/>
        <end position="549"/>
    </location>
</feature>
<keyword evidence="11" id="KW-1185">Reference proteome</keyword>
<feature type="transmembrane region" description="Helical" evidence="8">
    <location>
        <begin position="200"/>
        <end position="224"/>
    </location>
</feature>
<feature type="compositionally biased region" description="Basic and acidic residues" evidence="7">
    <location>
        <begin position="1"/>
        <end position="11"/>
    </location>
</feature>
<evidence type="ECO:0000256" key="3">
    <source>
        <dbReference type="ARBA" id="ARBA00022692"/>
    </source>
</evidence>
<feature type="transmembrane region" description="Helical" evidence="8">
    <location>
        <begin position="80"/>
        <end position="100"/>
    </location>
</feature>
<feature type="non-terminal residue" evidence="10">
    <location>
        <position position="1"/>
    </location>
</feature>
<dbReference type="GO" id="GO:0046677">
    <property type="term" value="P:response to antibiotic"/>
    <property type="evidence" value="ECO:0007669"/>
    <property type="project" value="UniProtKB-KW"/>
</dbReference>
<keyword evidence="2" id="KW-0813">Transport</keyword>
<feature type="transmembrane region" description="Helical" evidence="8">
    <location>
        <begin position="287"/>
        <end position="309"/>
    </location>
</feature>
<feature type="transmembrane region" description="Helical" evidence="8">
    <location>
        <begin position="261"/>
        <end position="281"/>
    </location>
</feature>
<comment type="subcellular location">
    <subcellularLocation>
        <location evidence="1">Cell membrane</location>
        <topology evidence="1">Multi-pass membrane protein</topology>
    </subcellularLocation>
</comment>
<dbReference type="Pfam" id="PF07690">
    <property type="entry name" value="MFS_1"/>
    <property type="match status" value="1"/>
</dbReference>
<dbReference type="InterPro" id="IPR020846">
    <property type="entry name" value="MFS_dom"/>
</dbReference>
<keyword evidence="4 8" id="KW-1133">Transmembrane helix</keyword>
<dbReference type="GO" id="GO:0022857">
    <property type="term" value="F:transmembrane transporter activity"/>
    <property type="evidence" value="ECO:0007669"/>
    <property type="project" value="InterPro"/>
</dbReference>
<feature type="transmembrane region" description="Helical" evidence="8">
    <location>
        <begin position="465"/>
        <end position="486"/>
    </location>
</feature>
<evidence type="ECO:0000259" key="9">
    <source>
        <dbReference type="PROSITE" id="PS50850"/>
    </source>
</evidence>
<sequence>PPPDPQGRRDVTVVNRQSKAREIPALARREGHRHQGRPRVDSPLFCRAERPAAGVPMDQPVPIPDPSAARRLRDRTTVPALAFGGMLMAVMQTVVIPLLPDLPRLTGASPGAVSWMVTATLLSGAVLTPVLGRAGDMYGKRRVLIAALGLMVIGSVMCALSSDIGVLITARALQGAASAVVPLSISILRDELPPERTGSAVALMSSTVGIGAALGLPLAALIVQYANWHIMFWATAGLGTVGVSAVWWAVRESPVREPGRFDVMGALGLAVGLVCLLLGIVEGGAWGWGSARVLGLFLGAVAMLGLWWWHQLRTPEPLVDLRLVSRPRVGLSHVAALLTGFAFYSNSLVTAQLVQAPEATGYGLGLSIVQTGLVLLPGGIVMLVFSPVSARLSARYGPRVTLAVGTAVIALGYVVRIADSRDLWMIIVGAAVVGMGTTFAYSALPMLILGAVPPGQTASANGVNVLMRTVGQAMCSAVVVAVLVRHTSPVGGVPVPTLHGYLLAFGMAGVVALLACTAALTIPGDPVGGGTRRARARTPGARDGAMEGA</sequence>
<evidence type="ECO:0000256" key="1">
    <source>
        <dbReference type="ARBA" id="ARBA00004651"/>
    </source>
</evidence>
<name>L7FHF8_STRT8</name>
<protein>
    <submittedName>
        <fullName evidence="10">Transporter, major facilitator family protein</fullName>
    </submittedName>
</protein>
<feature type="domain" description="Major facilitator superfamily (MFS) profile" evidence="9">
    <location>
        <begin position="77"/>
        <end position="527"/>
    </location>
</feature>
<dbReference type="EMBL" id="AEJB01000070">
    <property type="protein sequence ID" value="ELP70506.1"/>
    <property type="molecule type" value="Genomic_DNA"/>
</dbReference>
<feature type="transmembrane region" description="Helical" evidence="8">
    <location>
        <begin position="112"/>
        <end position="131"/>
    </location>
</feature>
<reference evidence="10 11" key="1">
    <citation type="journal article" date="2011" name="Plasmid">
        <title>Streptomyces turgidiscabies Car8 contains a modular pathogenicity island that shares virulence genes with other actinobacterial plant pathogens.</title>
        <authorList>
            <person name="Huguet-Tapia J.C."/>
            <person name="Badger J.H."/>
            <person name="Loria R."/>
            <person name="Pettis G.S."/>
        </authorList>
    </citation>
    <scope>NUCLEOTIDE SEQUENCE [LARGE SCALE GENOMIC DNA]</scope>
    <source>
        <strain evidence="10 11">Car8</strain>
    </source>
</reference>
<comment type="caution">
    <text evidence="10">The sequence shown here is derived from an EMBL/GenBank/DDBJ whole genome shotgun (WGS) entry which is preliminary data.</text>
</comment>
<proteinExistence type="predicted"/>
<organism evidence="10 11">
    <name type="scientific">Streptomyces turgidiscabies (strain Car8)</name>
    <dbReference type="NCBI Taxonomy" id="698760"/>
    <lineage>
        <taxon>Bacteria</taxon>
        <taxon>Bacillati</taxon>
        <taxon>Actinomycetota</taxon>
        <taxon>Actinomycetes</taxon>
        <taxon>Kitasatosporales</taxon>
        <taxon>Streptomycetaceae</taxon>
        <taxon>Streptomyces</taxon>
    </lineage>
</organism>
<dbReference type="SUPFAM" id="SSF103473">
    <property type="entry name" value="MFS general substrate transporter"/>
    <property type="match status" value="1"/>
</dbReference>
<feature type="transmembrane region" description="Helical" evidence="8">
    <location>
        <begin position="498"/>
        <end position="522"/>
    </location>
</feature>
<evidence type="ECO:0000256" key="5">
    <source>
        <dbReference type="ARBA" id="ARBA00023136"/>
    </source>
</evidence>
<gene>
    <name evidence="10" type="ORF">STRTUCAR8_09696</name>
</gene>
<evidence type="ECO:0000256" key="7">
    <source>
        <dbReference type="SAM" id="MobiDB-lite"/>
    </source>
</evidence>
<dbReference type="CDD" id="cd17504">
    <property type="entry name" value="MFS_MMR_MDR_like"/>
    <property type="match status" value="1"/>
</dbReference>
<evidence type="ECO:0000256" key="6">
    <source>
        <dbReference type="ARBA" id="ARBA00023251"/>
    </source>
</evidence>
<evidence type="ECO:0000256" key="8">
    <source>
        <dbReference type="SAM" id="Phobius"/>
    </source>
</evidence>
<dbReference type="InterPro" id="IPR036259">
    <property type="entry name" value="MFS_trans_sf"/>
</dbReference>
<dbReference type="PANTHER" id="PTHR42718">
    <property type="entry name" value="MAJOR FACILITATOR SUPERFAMILY MULTIDRUG TRANSPORTER MFSC"/>
    <property type="match status" value="1"/>
</dbReference>
<evidence type="ECO:0000313" key="11">
    <source>
        <dbReference type="Proteomes" id="UP000010931"/>
    </source>
</evidence>
<feature type="region of interest" description="Disordered" evidence="7">
    <location>
        <begin position="1"/>
        <end position="21"/>
    </location>
</feature>
<keyword evidence="3 8" id="KW-0812">Transmembrane</keyword>
<feature type="transmembrane region" description="Helical" evidence="8">
    <location>
        <begin position="330"/>
        <end position="349"/>
    </location>
</feature>
<accession>L7FHF8</accession>
<feature type="transmembrane region" description="Helical" evidence="8">
    <location>
        <begin position="143"/>
        <end position="162"/>
    </location>
</feature>
<dbReference type="PATRIC" id="fig|698760.3.peg.840"/>
<feature type="transmembrane region" description="Helical" evidence="8">
    <location>
        <begin position="230"/>
        <end position="249"/>
    </location>
</feature>
<keyword evidence="5 8" id="KW-0472">Membrane</keyword>
<dbReference type="Proteomes" id="UP000010931">
    <property type="component" value="Unassembled WGS sequence"/>
</dbReference>
<feature type="transmembrane region" description="Helical" evidence="8">
    <location>
        <begin position="400"/>
        <end position="418"/>
    </location>
</feature>